<dbReference type="OMA" id="QMRNMAN"/>
<dbReference type="PANTHER" id="PTHR23316">
    <property type="entry name" value="IMPORTIN ALPHA"/>
    <property type="match status" value="1"/>
</dbReference>
<evidence type="ECO:0000256" key="3">
    <source>
        <dbReference type="ARBA" id="ARBA00022927"/>
    </source>
</evidence>
<dbReference type="InterPro" id="IPR016024">
    <property type="entry name" value="ARM-type_fold"/>
</dbReference>
<dbReference type="AlphaFoldDB" id="L1IB06"/>
<protein>
    <recommendedName>
        <fullName evidence="7">Importin subunit alpha</fullName>
    </recommendedName>
</protein>
<keyword evidence="2" id="KW-0813">Transport</keyword>
<dbReference type="HOGENOM" id="CLU_851116_0_0_1"/>
<evidence type="ECO:0000313" key="5">
    <source>
        <dbReference type="EnsemblProtists" id="EKX33030"/>
    </source>
</evidence>
<reference evidence="4 6" key="1">
    <citation type="journal article" date="2012" name="Nature">
        <title>Algal genomes reveal evolutionary mosaicism and the fate of nucleomorphs.</title>
        <authorList>
            <consortium name="DOE Joint Genome Institute"/>
            <person name="Curtis B.A."/>
            <person name="Tanifuji G."/>
            <person name="Burki F."/>
            <person name="Gruber A."/>
            <person name="Irimia M."/>
            <person name="Maruyama S."/>
            <person name="Arias M.C."/>
            <person name="Ball S.G."/>
            <person name="Gile G.H."/>
            <person name="Hirakawa Y."/>
            <person name="Hopkins J.F."/>
            <person name="Kuo A."/>
            <person name="Rensing S.A."/>
            <person name="Schmutz J."/>
            <person name="Symeonidi A."/>
            <person name="Elias M."/>
            <person name="Eveleigh R.J."/>
            <person name="Herman E.K."/>
            <person name="Klute M.J."/>
            <person name="Nakayama T."/>
            <person name="Obornik M."/>
            <person name="Reyes-Prieto A."/>
            <person name="Armbrust E.V."/>
            <person name="Aves S.J."/>
            <person name="Beiko R.G."/>
            <person name="Coutinho P."/>
            <person name="Dacks J.B."/>
            <person name="Durnford D.G."/>
            <person name="Fast N.M."/>
            <person name="Green B.R."/>
            <person name="Grisdale C.J."/>
            <person name="Hempel F."/>
            <person name="Henrissat B."/>
            <person name="Hoppner M.P."/>
            <person name="Ishida K."/>
            <person name="Kim E."/>
            <person name="Koreny L."/>
            <person name="Kroth P.G."/>
            <person name="Liu Y."/>
            <person name="Malik S.B."/>
            <person name="Maier U.G."/>
            <person name="McRose D."/>
            <person name="Mock T."/>
            <person name="Neilson J.A."/>
            <person name="Onodera N.T."/>
            <person name="Poole A.M."/>
            <person name="Pritham E.J."/>
            <person name="Richards T.A."/>
            <person name="Rocap G."/>
            <person name="Roy S.W."/>
            <person name="Sarai C."/>
            <person name="Schaack S."/>
            <person name="Shirato S."/>
            <person name="Slamovits C.H."/>
            <person name="Spencer D.F."/>
            <person name="Suzuki S."/>
            <person name="Worden A.Z."/>
            <person name="Zauner S."/>
            <person name="Barry K."/>
            <person name="Bell C."/>
            <person name="Bharti A.K."/>
            <person name="Crow J.A."/>
            <person name="Grimwood J."/>
            <person name="Kramer R."/>
            <person name="Lindquist E."/>
            <person name="Lucas S."/>
            <person name="Salamov A."/>
            <person name="McFadden G.I."/>
            <person name="Lane C.E."/>
            <person name="Keeling P.J."/>
            <person name="Gray M.W."/>
            <person name="Grigoriev I.V."/>
            <person name="Archibald J.M."/>
        </authorList>
    </citation>
    <scope>NUCLEOTIDE SEQUENCE</scope>
    <source>
        <strain evidence="4 6">CCMP2712</strain>
    </source>
</reference>
<dbReference type="Pfam" id="PF00514">
    <property type="entry name" value="Arm"/>
    <property type="match status" value="1"/>
</dbReference>
<dbReference type="SUPFAM" id="SSF48371">
    <property type="entry name" value="ARM repeat"/>
    <property type="match status" value="1"/>
</dbReference>
<reference evidence="5" key="3">
    <citation type="submission" date="2015-06" db="UniProtKB">
        <authorList>
            <consortium name="EnsemblProtists"/>
        </authorList>
    </citation>
    <scope>IDENTIFICATION</scope>
</reference>
<dbReference type="STRING" id="905079.L1IB06"/>
<evidence type="ECO:0000256" key="2">
    <source>
        <dbReference type="ARBA" id="ARBA00022448"/>
    </source>
</evidence>
<dbReference type="Proteomes" id="UP000011087">
    <property type="component" value="Unassembled WGS sequence"/>
</dbReference>
<dbReference type="eggNOG" id="KOG0166">
    <property type="taxonomic scope" value="Eukaryota"/>
</dbReference>
<evidence type="ECO:0008006" key="7">
    <source>
        <dbReference type="Google" id="ProtNLM"/>
    </source>
</evidence>
<proteinExistence type="inferred from homology"/>
<dbReference type="GeneID" id="17289781"/>
<evidence type="ECO:0000256" key="1">
    <source>
        <dbReference type="ARBA" id="ARBA00010394"/>
    </source>
</evidence>
<dbReference type="SMART" id="SM00185">
    <property type="entry name" value="ARM"/>
    <property type="match status" value="4"/>
</dbReference>
<dbReference type="OrthoDB" id="29145at2759"/>
<comment type="similarity">
    <text evidence="1">Belongs to the importin alpha family.</text>
</comment>
<keyword evidence="6" id="KW-1185">Reference proteome</keyword>
<dbReference type="Gene3D" id="1.25.10.10">
    <property type="entry name" value="Leucine-rich Repeat Variant"/>
    <property type="match status" value="1"/>
</dbReference>
<dbReference type="EnsemblProtists" id="EKX33030">
    <property type="protein sequence ID" value="EKX33030"/>
    <property type="gene ID" value="GUITHDRAFT_148189"/>
</dbReference>
<gene>
    <name evidence="4" type="ORF">GUITHDRAFT_148189</name>
</gene>
<organism evidence="4">
    <name type="scientific">Guillardia theta (strain CCMP2712)</name>
    <name type="common">Cryptophyte</name>
    <dbReference type="NCBI Taxonomy" id="905079"/>
    <lineage>
        <taxon>Eukaryota</taxon>
        <taxon>Cryptophyceae</taxon>
        <taxon>Pyrenomonadales</taxon>
        <taxon>Geminigeraceae</taxon>
        <taxon>Guillardia</taxon>
    </lineage>
</organism>
<dbReference type="EMBL" id="JH993159">
    <property type="protein sequence ID" value="EKX33030.1"/>
    <property type="molecule type" value="Genomic_DNA"/>
</dbReference>
<dbReference type="KEGG" id="gtt:GUITHDRAFT_148189"/>
<evidence type="ECO:0000313" key="4">
    <source>
        <dbReference type="EMBL" id="EKX33030.1"/>
    </source>
</evidence>
<dbReference type="InterPro" id="IPR011989">
    <property type="entry name" value="ARM-like"/>
</dbReference>
<sequence length="327" mass="35876">MAGEDEQCRDTIRANGAIRPIINKLNGRMVEVQKISAWALANLMRGQDPKLDEFFAMGLGEVVVELILTQEEVPSSHASSELMVEVVWLLSILTHNQEKFALHLCQVGVASKLVRYLESGMAQLEMPALRCIGNMICGPDEITDHLLSHPACLKQLHVMLQTGNKGLMKEATWVLSNIAAGKANHRAAMMEEGVHASLIVILKTSHFDIRKEAAFALFHLLHDPAYTPTLFTPELATEFVGLLRAPDPQVVDMALTVAERILATMEGGPRLFEEADGIDALEQLIYANSSQAVVARSSFLGESPRREGGDADVCAVDKYFGEDAEPY</sequence>
<dbReference type="InterPro" id="IPR000225">
    <property type="entry name" value="Armadillo"/>
</dbReference>
<dbReference type="PaxDb" id="55529-EKX33030"/>
<name>L1IB06_GUITC</name>
<evidence type="ECO:0000313" key="6">
    <source>
        <dbReference type="Proteomes" id="UP000011087"/>
    </source>
</evidence>
<keyword evidence="3" id="KW-0653">Protein transport</keyword>
<reference evidence="6" key="2">
    <citation type="submission" date="2012-11" db="EMBL/GenBank/DDBJ databases">
        <authorList>
            <person name="Kuo A."/>
            <person name="Curtis B.A."/>
            <person name="Tanifuji G."/>
            <person name="Burki F."/>
            <person name="Gruber A."/>
            <person name="Irimia M."/>
            <person name="Maruyama S."/>
            <person name="Arias M.C."/>
            <person name="Ball S.G."/>
            <person name="Gile G.H."/>
            <person name="Hirakawa Y."/>
            <person name="Hopkins J.F."/>
            <person name="Rensing S.A."/>
            <person name="Schmutz J."/>
            <person name="Symeonidi A."/>
            <person name="Elias M."/>
            <person name="Eveleigh R.J."/>
            <person name="Herman E.K."/>
            <person name="Klute M.J."/>
            <person name="Nakayama T."/>
            <person name="Obornik M."/>
            <person name="Reyes-Prieto A."/>
            <person name="Armbrust E.V."/>
            <person name="Aves S.J."/>
            <person name="Beiko R.G."/>
            <person name="Coutinho P."/>
            <person name="Dacks J.B."/>
            <person name="Durnford D.G."/>
            <person name="Fast N.M."/>
            <person name="Green B.R."/>
            <person name="Grisdale C."/>
            <person name="Hempe F."/>
            <person name="Henrissat B."/>
            <person name="Hoppner M.P."/>
            <person name="Ishida K.-I."/>
            <person name="Kim E."/>
            <person name="Koreny L."/>
            <person name="Kroth P.G."/>
            <person name="Liu Y."/>
            <person name="Malik S.-B."/>
            <person name="Maier U.G."/>
            <person name="McRose D."/>
            <person name="Mock T."/>
            <person name="Neilson J.A."/>
            <person name="Onodera N.T."/>
            <person name="Poole A.M."/>
            <person name="Pritham E.J."/>
            <person name="Richards T.A."/>
            <person name="Rocap G."/>
            <person name="Roy S.W."/>
            <person name="Sarai C."/>
            <person name="Schaack S."/>
            <person name="Shirato S."/>
            <person name="Slamovits C.H."/>
            <person name="Spencer D.F."/>
            <person name="Suzuki S."/>
            <person name="Worden A.Z."/>
            <person name="Zauner S."/>
            <person name="Barry K."/>
            <person name="Bell C."/>
            <person name="Bharti A.K."/>
            <person name="Crow J.A."/>
            <person name="Grimwood J."/>
            <person name="Kramer R."/>
            <person name="Lindquist E."/>
            <person name="Lucas S."/>
            <person name="Salamov A."/>
            <person name="McFadden G.I."/>
            <person name="Lane C.E."/>
            <person name="Keeling P.J."/>
            <person name="Gray M.W."/>
            <person name="Grigoriev I.V."/>
            <person name="Archibald J.M."/>
        </authorList>
    </citation>
    <scope>NUCLEOTIDE SEQUENCE</scope>
    <source>
        <strain evidence="6">CCMP2712</strain>
    </source>
</reference>
<accession>L1IB06</accession>
<dbReference type="RefSeq" id="XP_005820010.1">
    <property type="nucleotide sequence ID" value="XM_005819953.1"/>
</dbReference>
<dbReference type="GO" id="GO:0015031">
    <property type="term" value="P:protein transport"/>
    <property type="evidence" value="ECO:0007669"/>
    <property type="project" value="UniProtKB-KW"/>
</dbReference>